<comment type="similarity">
    <text evidence="1">Belongs to the Skp family.</text>
</comment>
<dbReference type="GO" id="GO:0051082">
    <property type="term" value="F:unfolded protein binding"/>
    <property type="evidence" value="ECO:0007669"/>
    <property type="project" value="InterPro"/>
</dbReference>
<dbReference type="GO" id="GO:0050821">
    <property type="term" value="P:protein stabilization"/>
    <property type="evidence" value="ECO:0007669"/>
    <property type="project" value="TreeGrafter"/>
</dbReference>
<protein>
    <submittedName>
        <fullName evidence="4">OmpH family outer membrane protein</fullName>
    </submittedName>
</protein>
<dbReference type="PANTHER" id="PTHR35089">
    <property type="entry name" value="CHAPERONE PROTEIN SKP"/>
    <property type="match status" value="1"/>
</dbReference>
<dbReference type="RefSeq" id="WP_276638773.1">
    <property type="nucleotide sequence ID" value="NZ_DBGDCN010000006.1"/>
</dbReference>
<dbReference type="GO" id="GO:0005829">
    <property type="term" value="C:cytosol"/>
    <property type="evidence" value="ECO:0007669"/>
    <property type="project" value="TreeGrafter"/>
</dbReference>
<dbReference type="SMART" id="SM00935">
    <property type="entry name" value="OmpH"/>
    <property type="match status" value="1"/>
</dbReference>
<reference evidence="4" key="1">
    <citation type="submission" date="2020-04" db="EMBL/GenBank/DDBJ databases">
        <title>Deep metagenomics examines the oral microbiome during advanced dental caries in children, revealing novel taxa and co-occurrences with host molecules.</title>
        <authorList>
            <person name="Baker J.L."/>
            <person name="Morton J.T."/>
            <person name="Dinis M."/>
            <person name="Alvarez R."/>
            <person name="Tran N.C."/>
            <person name="Knight R."/>
            <person name="Edlund A."/>
        </authorList>
    </citation>
    <scope>NUCLEOTIDE SEQUENCE</scope>
    <source>
        <strain evidence="4">JCVI_32_bin.14</strain>
    </source>
</reference>
<name>A0A930B755_9FIRM</name>
<gene>
    <name evidence="4" type="ORF">HXL70_02215</name>
</gene>
<feature type="signal peptide" evidence="3">
    <location>
        <begin position="1"/>
        <end position="23"/>
    </location>
</feature>
<dbReference type="Gene3D" id="3.30.910.20">
    <property type="entry name" value="Skp domain"/>
    <property type="match status" value="1"/>
</dbReference>
<dbReference type="EMBL" id="JABZMK010000004">
    <property type="protein sequence ID" value="MBF1128842.1"/>
    <property type="molecule type" value="Genomic_DNA"/>
</dbReference>
<dbReference type="Pfam" id="PF03938">
    <property type="entry name" value="OmpH"/>
    <property type="match status" value="1"/>
</dbReference>
<evidence type="ECO:0000313" key="5">
    <source>
        <dbReference type="Proteomes" id="UP000757890"/>
    </source>
</evidence>
<evidence type="ECO:0000256" key="1">
    <source>
        <dbReference type="ARBA" id="ARBA00009091"/>
    </source>
</evidence>
<feature type="chain" id="PRO_5037437361" evidence="3">
    <location>
        <begin position="24"/>
        <end position="134"/>
    </location>
</feature>
<proteinExistence type="inferred from homology"/>
<evidence type="ECO:0000256" key="3">
    <source>
        <dbReference type="SAM" id="SignalP"/>
    </source>
</evidence>
<keyword evidence="2 3" id="KW-0732">Signal</keyword>
<dbReference type="PANTHER" id="PTHR35089:SF1">
    <property type="entry name" value="CHAPERONE PROTEIN SKP"/>
    <property type="match status" value="1"/>
</dbReference>
<dbReference type="InterPro" id="IPR005632">
    <property type="entry name" value="Chaperone_Skp"/>
</dbReference>
<dbReference type="InterPro" id="IPR024930">
    <property type="entry name" value="Skp_dom_sf"/>
</dbReference>
<comment type="caution">
    <text evidence="4">The sequence shown here is derived from an EMBL/GenBank/DDBJ whole genome shotgun (WGS) entry which is preliminary data.</text>
</comment>
<evidence type="ECO:0000313" key="4">
    <source>
        <dbReference type="EMBL" id="MBF1128842.1"/>
    </source>
</evidence>
<organism evidence="4 5">
    <name type="scientific">Dialister invisus</name>
    <dbReference type="NCBI Taxonomy" id="218538"/>
    <lineage>
        <taxon>Bacteria</taxon>
        <taxon>Bacillati</taxon>
        <taxon>Bacillota</taxon>
        <taxon>Negativicutes</taxon>
        <taxon>Veillonellales</taxon>
        <taxon>Veillonellaceae</taxon>
        <taxon>Dialister</taxon>
    </lineage>
</organism>
<dbReference type="Proteomes" id="UP000757890">
    <property type="component" value="Unassembled WGS sequence"/>
</dbReference>
<sequence length="134" mass="14543">MKKILISMMMAAASLGMMAQADAASGYVNVEDVLSSTPAFMQAGKTVVSEQQKLQNQFNEQSKNMSDKDKKALGQKLNQQLAQKENEVMAPIQAKFRAAVEKAAKDKGVDMVINARDVIYGGIDLTDAVKANMK</sequence>
<evidence type="ECO:0000256" key="2">
    <source>
        <dbReference type="ARBA" id="ARBA00022729"/>
    </source>
</evidence>
<dbReference type="AlphaFoldDB" id="A0A930B755"/>
<dbReference type="SUPFAM" id="SSF111384">
    <property type="entry name" value="OmpH-like"/>
    <property type="match status" value="1"/>
</dbReference>
<accession>A0A930B755</accession>